<dbReference type="Proteomes" id="UP000184123">
    <property type="component" value="Unassembled WGS sequence"/>
</dbReference>
<evidence type="ECO:0000313" key="3">
    <source>
        <dbReference type="EMBL" id="SHL95650.1"/>
    </source>
</evidence>
<evidence type="ECO:0000313" key="4">
    <source>
        <dbReference type="Proteomes" id="UP000184123"/>
    </source>
</evidence>
<dbReference type="STRING" id="44933.SAMN05660971_01807"/>
<reference evidence="2 5" key="2">
    <citation type="submission" date="2019-07" db="EMBL/GenBank/DDBJ databases">
        <title>Whole genome shotgun sequence of Halomonas cupida NBRC 102219.</title>
        <authorList>
            <person name="Hosoyama A."/>
            <person name="Uohara A."/>
            <person name="Ohji S."/>
            <person name="Ichikawa N."/>
        </authorList>
    </citation>
    <scope>NUCLEOTIDE SEQUENCE [LARGE SCALE GENOMIC DNA]</scope>
    <source>
        <strain evidence="2 5">NBRC 102219</strain>
    </source>
</reference>
<dbReference type="Pfam" id="PF14316">
    <property type="entry name" value="DUF4381"/>
    <property type="match status" value="1"/>
</dbReference>
<evidence type="ECO:0000313" key="5">
    <source>
        <dbReference type="Proteomes" id="UP000321726"/>
    </source>
</evidence>
<name>A0A1M7EV87_9GAMM</name>
<dbReference type="Proteomes" id="UP000321726">
    <property type="component" value="Unassembled WGS sequence"/>
</dbReference>
<dbReference type="RefSeq" id="WP_084541839.1">
    <property type="nucleotide sequence ID" value="NZ_BJXU01000038.1"/>
</dbReference>
<accession>A0A1M7EV87</accession>
<dbReference type="AlphaFoldDB" id="A0A1M7EV87"/>
<gene>
    <name evidence="2" type="ORF">HCU01_12250</name>
    <name evidence="3" type="ORF">SAMN05660971_01807</name>
</gene>
<keyword evidence="1" id="KW-1133">Transmembrane helix</keyword>
<keyword evidence="5" id="KW-1185">Reference proteome</keyword>
<dbReference type="EMBL" id="BJXU01000038">
    <property type="protein sequence ID" value="GEN23276.1"/>
    <property type="molecule type" value="Genomic_DNA"/>
</dbReference>
<dbReference type="InterPro" id="IPR025489">
    <property type="entry name" value="DUF4381"/>
</dbReference>
<reference evidence="3 4" key="1">
    <citation type="submission" date="2016-11" db="EMBL/GenBank/DDBJ databases">
        <authorList>
            <person name="Jaros S."/>
            <person name="Januszkiewicz K."/>
            <person name="Wedrychowicz H."/>
        </authorList>
    </citation>
    <scope>NUCLEOTIDE SEQUENCE [LARGE SCALE GENOMIC DNA]</scope>
    <source>
        <strain evidence="3 4">DSM 4740</strain>
    </source>
</reference>
<sequence>MTAETSPPDMPMMLPEMVDQLSPPPVPEQISWMPQTWGWAMIAAILVILLASWAWRRWRRWKANAYRREALAELEQRLSRDEGVSALAEIVRRTALVAFPRQQVANLRGEEWAAFLDRTLPGKQPRFAGSMGELLTTGPYRPSESIDETELDRLTRLVREWIRRHRPTSVADSMPLEAP</sequence>
<keyword evidence="1" id="KW-0812">Transmembrane</keyword>
<feature type="transmembrane region" description="Helical" evidence="1">
    <location>
        <begin position="37"/>
        <end position="55"/>
    </location>
</feature>
<protein>
    <recommendedName>
        <fullName evidence="6">DUF4381 domain-containing protein</fullName>
    </recommendedName>
</protein>
<evidence type="ECO:0000256" key="1">
    <source>
        <dbReference type="SAM" id="Phobius"/>
    </source>
</evidence>
<evidence type="ECO:0008006" key="6">
    <source>
        <dbReference type="Google" id="ProtNLM"/>
    </source>
</evidence>
<keyword evidence="1" id="KW-0472">Membrane</keyword>
<organism evidence="3 4">
    <name type="scientific">Halomonas cupida</name>
    <dbReference type="NCBI Taxonomy" id="44933"/>
    <lineage>
        <taxon>Bacteria</taxon>
        <taxon>Pseudomonadati</taxon>
        <taxon>Pseudomonadota</taxon>
        <taxon>Gammaproteobacteria</taxon>
        <taxon>Oceanospirillales</taxon>
        <taxon>Halomonadaceae</taxon>
        <taxon>Halomonas</taxon>
    </lineage>
</organism>
<evidence type="ECO:0000313" key="2">
    <source>
        <dbReference type="EMBL" id="GEN23276.1"/>
    </source>
</evidence>
<proteinExistence type="predicted"/>
<dbReference type="EMBL" id="FRCA01000004">
    <property type="protein sequence ID" value="SHL95650.1"/>
    <property type="molecule type" value="Genomic_DNA"/>
</dbReference>
<dbReference type="OrthoDB" id="283083at2"/>